<organism evidence="5 6">
    <name type="scientific">Negadavirga shengliensis</name>
    <dbReference type="NCBI Taxonomy" id="1389218"/>
    <lineage>
        <taxon>Bacteria</taxon>
        <taxon>Pseudomonadati</taxon>
        <taxon>Bacteroidota</taxon>
        <taxon>Cytophagia</taxon>
        <taxon>Cytophagales</taxon>
        <taxon>Cyclobacteriaceae</taxon>
        <taxon>Negadavirga</taxon>
    </lineage>
</organism>
<dbReference type="InterPro" id="IPR054364">
    <property type="entry name" value="Ca3427-like_PBP2"/>
</dbReference>
<evidence type="ECO:0000256" key="3">
    <source>
        <dbReference type="ARBA" id="ARBA00022729"/>
    </source>
</evidence>
<comment type="similarity">
    <text evidence="2">Belongs to the bacterial solute-binding protein SsuA/TauA family.</text>
</comment>
<dbReference type="Proteomes" id="UP001595818">
    <property type="component" value="Unassembled WGS sequence"/>
</dbReference>
<comment type="caution">
    <text evidence="5">The sequence shown here is derived from an EMBL/GenBank/DDBJ whole genome shotgun (WGS) entry which is preliminary data.</text>
</comment>
<name>A0ABV9T3H3_9BACT</name>
<accession>A0ABV9T3H3</accession>
<protein>
    <submittedName>
        <fullName evidence="5">ABC transporter substrate-binding protein</fullName>
    </submittedName>
</protein>
<evidence type="ECO:0000313" key="5">
    <source>
        <dbReference type="EMBL" id="MFC4873285.1"/>
    </source>
</evidence>
<keyword evidence="6" id="KW-1185">Reference proteome</keyword>
<evidence type="ECO:0000259" key="4">
    <source>
        <dbReference type="Pfam" id="PF22384"/>
    </source>
</evidence>
<dbReference type="Pfam" id="PF22384">
    <property type="entry name" value="PBP2_Ca3427_like"/>
    <property type="match status" value="1"/>
</dbReference>
<evidence type="ECO:0000256" key="2">
    <source>
        <dbReference type="ARBA" id="ARBA00010742"/>
    </source>
</evidence>
<comment type="subcellular location">
    <subcellularLocation>
        <location evidence="1">Periplasm</location>
    </subcellularLocation>
</comment>
<feature type="domain" description="Ca3427-like PBP 2" evidence="4">
    <location>
        <begin position="100"/>
        <end position="180"/>
    </location>
</feature>
<dbReference type="PANTHER" id="PTHR30024">
    <property type="entry name" value="ALIPHATIC SULFONATES-BINDING PROTEIN-RELATED"/>
    <property type="match status" value="1"/>
</dbReference>
<dbReference type="EMBL" id="JBHSJJ010000009">
    <property type="protein sequence ID" value="MFC4873285.1"/>
    <property type="molecule type" value="Genomic_DNA"/>
</dbReference>
<dbReference type="Gene3D" id="3.40.190.10">
    <property type="entry name" value="Periplasmic binding protein-like II"/>
    <property type="match status" value="2"/>
</dbReference>
<keyword evidence="3" id="KW-0732">Signal</keyword>
<proteinExistence type="inferred from homology"/>
<dbReference type="PANTHER" id="PTHR30024:SF47">
    <property type="entry name" value="TAURINE-BINDING PERIPLASMIC PROTEIN"/>
    <property type="match status" value="1"/>
</dbReference>
<gene>
    <name evidence="5" type="ORF">ACFPFU_16410</name>
</gene>
<evidence type="ECO:0000313" key="6">
    <source>
        <dbReference type="Proteomes" id="UP001595818"/>
    </source>
</evidence>
<evidence type="ECO:0000256" key="1">
    <source>
        <dbReference type="ARBA" id="ARBA00004418"/>
    </source>
</evidence>
<reference evidence="6" key="1">
    <citation type="journal article" date="2019" name="Int. J. Syst. Evol. Microbiol.">
        <title>The Global Catalogue of Microorganisms (GCM) 10K type strain sequencing project: providing services to taxonomists for standard genome sequencing and annotation.</title>
        <authorList>
            <consortium name="The Broad Institute Genomics Platform"/>
            <consortium name="The Broad Institute Genome Sequencing Center for Infectious Disease"/>
            <person name="Wu L."/>
            <person name="Ma J."/>
        </authorList>
    </citation>
    <scope>NUCLEOTIDE SEQUENCE [LARGE SCALE GENOMIC DNA]</scope>
    <source>
        <strain evidence="6">CGMCC 4.7466</strain>
    </source>
</reference>
<sequence length="290" mass="32636">MERIRIVGVPEHFNFPWVETIKQQPFRDRRLELVWEDESRGSGAMNKAIRNGDADIALILTESFVKDRVEGNPGKIIGFHVLSPLIWGIHVPAGAGVTGVSDLERIPFLVSRMGSGSHLMAYLFAKQQNWPADGLAFETVNNLDGAMKAFESGKPQAFLWEKYTTKPLVDRGLFERLGEIPTPWPCFVIVASETALANYGNEIKAIRDFAYHKSKSCMDNVGSTIREISKNYQLREEDVAAWFSQTVWATNEDVSKADLSVTLDILQELSLIKQKIHLEELVAEDFVNLI</sequence>
<dbReference type="RefSeq" id="WP_377065987.1">
    <property type="nucleotide sequence ID" value="NZ_JBHSJJ010000009.1"/>
</dbReference>
<dbReference type="SUPFAM" id="SSF53850">
    <property type="entry name" value="Periplasmic binding protein-like II"/>
    <property type="match status" value="1"/>
</dbReference>